<dbReference type="AlphaFoldDB" id="A0A507BWD9"/>
<evidence type="ECO:0000313" key="7">
    <source>
        <dbReference type="EMBL" id="TPX31488.1"/>
    </source>
</evidence>
<dbReference type="PANTHER" id="PTHR43836:SF2">
    <property type="entry name" value="CATECHOL O-METHYLTRANSFERASE 1-RELATED"/>
    <property type="match status" value="1"/>
</dbReference>
<dbReference type="InterPro" id="IPR029063">
    <property type="entry name" value="SAM-dependent_MTases_sf"/>
</dbReference>
<evidence type="ECO:0000256" key="2">
    <source>
        <dbReference type="ARBA" id="ARBA00022603"/>
    </source>
</evidence>
<dbReference type="EMBL" id="QEAO01000044">
    <property type="protein sequence ID" value="TPX31488.1"/>
    <property type="molecule type" value="Genomic_DNA"/>
</dbReference>
<dbReference type="GO" id="GO:0032259">
    <property type="term" value="P:methylation"/>
    <property type="evidence" value="ECO:0007669"/>
    <property type="project" value="UniProtKB-KW"/>
</dbReference>
<dbReference type="InterPro" id="IPR002935">
    <property type="entry name" value="SAM_O-MeTrfase"/>
</dbReference>
<evidence type="ECO:0000313" key="8">
    <source>
        <dbReference type="Proteomes" id="UP000319731"/>
    </source>
</evidence>
<keyword evidence="8" id="KW-1185">Reference proteome</keyword>
<protein>
    <recommendedName>
        <fullName evidence="1">catechol O-methyltransferase</fullName>
        <ecNumber evidence="1">2.1.1.6</ecNumber>
    </recommendedName>
</protein>
<accession>A0A507BWD9</accession>
<dbReference type="PROSITE" id="PS51682">
    <property type="entry name" value="SAM_OMT_I"/>
    <property type="match status" value="1"/>
</dbReference>
<dbReference type="GO" id="GO:0016206">
    <property type="term" value="F:catechol O-methyltransferase activity"/>
    <property type="evidence" value="ECO:0007669"/>
    <property type="project" value="UniProtKB-EC"/>
</dbReference>
<dbReference type="Pfam" id="PF01596">
    <property type="entry name" value="Methyltransf_3"/>
    <property type="match status" value="1"/>
</dbReference>
<reference evidence="7 8" key="1">
    <citation type="journal article" date="2019" name="Sci. Rep.">
        <title>Comparative genomics of chytrid fungi reveal insights into the obligate biotrophic and pathogenic lifestyle of Synchytrium endobioticum.</title>
        <authorList>
            <person name="van de Vossenberg B.T.L.H."/>
            <person name="Warris S."/>
            <person name="Nguyen H.D.T."/>
            <person name="van Gent-Pelzer M.P.E."/>
            <person name="Joly D.L."/>
            <person name="van de Geest H.C."/>
            <person name="Bonants P.J.M."/>
            <person name="Smith D.S."/>
            <person name="Levesque C.A."/>
            <person name="van der Lee T.A.J."/>
        </authorList>
    </citation>
    <scope>NUCLEOTIDE SEQUENCE [LARGE SCALE GENOMIC DNA]</scope>
    <source>
        <strain evidence="7 8">JEL517</strain>
    </source>
</reference>
<dbReference type="GO" id="GO:0006584">
    <property type="term" value="P:catecholamine metabolic process"/>
    <property type="evidence" value="ECO:0007669"/>
    <property type="project" value="UniProtKB-KW"/>
</dbReference>
<gene>
    <name evidence="7" type="ORF">SmJEL517_g05216</name>
</gene>
<keyword evidence="5" id="KW-0128">Catecholamine metabolism</keyword>
<evidence type="ECO:0000256" key="6">
    <source>
        <dbReference type="ARBA" id="ARBA00023453"/>
    </source>
</evidence>
<keyword evidence="4" id="KW-0949">S-adenosyl-L-methionine</keyword>
<sequence>MGQFLSIASTVSILLRNAYRVLYLWLTNQSRLVQQGFQLASFFNPTLITVFSRVYSESLLIQYVFKHGQEGDADQILKTLDNFARNEMFLMNVGDVKGKHVEEIVQREKPKIMVELGAFMGYSAIAFAKNLPPGGKYYSFEINPLYAAIATKIVEFAGLKDKVTVVVGAFGDKYQLLKERYGVDKVDIFFIDHWKDMYLPDVKTIIGSGLLKKGSVIIADNTVTPGTPDYLKFIRAHPRFENRTIWSELEYMPAVKDALEVSTYQGE</sequence>
<evidence type="ECO:0000256" key="5">
    <source>
        <dbReference type="ARBA" id="ARBA00022939"/>
    </source>
</evidence>
<name>A0A507BWD9_9FUNG</name>
<proteinExistence type="inferred from homology"/>
<dbReference type="OrthoDB" id="186626at2759"/>
<dbReference type="Gene3D" id="3.40.50.150">
    <property type="entry name" value="Vaccinia Virus protein VP39"/>
    <property type="match status" value="1"/>
</dbReference>
<dbReference type="EC" id="2.1.1.6" evidence="1"/>
<evidence type="ECO:0000256" key="1">
    <source>
        <dbReference type="ARBA" id="ARBA00012880"/>
    </source>
</evidence>
<organism evidence="7 8">
    <name type="scientific">Synchytrium microbalum</name>
    <dbReference type="NCBI Taxonomy" id="1806994"/>
    <lineage>
        <taxon>Eukaryota</taxon>
        <taxon>Fungi</taxon>
        <taxon>Fungi incertae sedis</taxon>
        <taxon>Chytridiomycota</taxon>
        <taxon>Chytridiomycota incertae sedis</taxon>
        <taxon>Chytridiomycetes</taxon>
        <taxon>Synchytriales</taxon>
        <taxon>Synchytriaceae</taxon>
        <taxon>Synchytrium</taxon>
    </lineage>
</organism>
<comment type="caution">
    <text evidence="7">The sequence shown here is derived from an EMBL/GenBank/DDBJ whole genome shotgun (WGS) entry which is preliminary data.</text>
</comment>
<dbReference type="RefSeq" id="XP_031022908.1">
    <property type="nucleotide sequence ID" value="XM_031171142.1"/>
</dbReference>
<dbReference type="Proteomes" id="UP000319731">
    <property type="component" value="Unassembled WGS sequence"/>
</dbReference>
<comment type="similarity">
    <text evidence="6">Belongs to the class I-like SAM-binding methyltransferase superfamily. Cation-dependent O-methyltransferase family.</text>
</comment>
<dbReference type="STRING" id="1806994.A0A507BWD9"/>
<evidence type="ECO:0000256" key="3">
    <source>
        <dbReference type="ARBA" id="ARBA00022679"/>
    </source>
</evidence>
<evidence type="ECO:0000256" key="4">
    <source>
        <dbReference type="ARBA" id="ARBA00022691"/>
    </source>
</evidence>
<dbReference type="SUPFAM" id="SSF53335">
    <property type="entry name" value="S-adenosyl-L-methionine-dependent methyltransferases"/>
    <property type="match status" value="1"/>
</dbReference>
<dbReference type="GeneID" id="42006439"/>
<keyword evidence="2" id="KW-0489">Methyltransferase</keyword>
<dbReference type="PANTHER" id="PTHR43836">
    <property type="entry name" value="CATECHOL O-METHYLTRANSFERASE 1-RELATED"/>
    <property type="match status" value="1"/>
</dbReference>
<dbReference type="FunFam" id="3.40.50.150:FF:000054">
    <property type="entry name" value="Catechol O-methyltransferase"/>
    <property type="match status" value="1"/>
</dbReference>
<keyword evidence="3" id="KW-0808">Transferase</keyword>